<proteinExistence type="predicted"/>
<accession>A0A9P0CUN8</accession>
<evidence type="ECO:0000256" key="1">
    <source>
        <dbReference type="SAM" id="MobiDB-lite"/>
    </source>
</evidence>
<gene>
    <name evidence="2" type="ORF">PSYICH_LOCUS9513</name>
</gene>
<sequence length="187" mass="21836">MKQRTRKSDTERRNYTLQTGGGPPPQDNNDPIEEQVRAILPTIDFEIKNNFDSIALFEAAKNVDETATSSITTHKEPGAYSFHSLTILDDHDYKRVTVEKGNESIKKDTGEFKKRKRGRFNKENRKKYTHIDEEAALRKIKLEESMEQQRELHNVKMEAAKEEKRYWQIRADCLLKEGNNLKNVQLN</sequence>
<organism evidence="2 3">
    <name type="scientific">Psylliodes chrysocephalus</name>
    <dbReference type="NCBI Taxonomy" id="3402493"/>
    <lineage>
        <taxon>Eukaryota</taxon>
        <taxon>Metazoa</taxon>
        <taxon>Ecdysozoa</taxon>
        <taxon>Arthropoda</taxon>
        <taxon>Hexapoda</taxon>
        <taxon>Insecta</taxon>
        <taxon>Pterygota</taxon>
        <taxon>Neoptera</taxon>
        <taxon>Endopterygota</taxon>
        <taxon>Coleoptera</taxon>
        <taxon>Polyphaga</taxon>
        <taxon>Cucujiformia</taxon>
        <taxon>Chrysomeloidea</taxon>
        <taxon>Chrysomelidae</taxon>
        <taxon>Galerucinae</taxon>
        <taxon>Alticini</taxon>
        <taxon>Psylliodes</taxon>
    </lineage>
</organism>
<name>A0A9P0CUN8_9CUCU</name>
<keyword evidence="3" id="KW-1185">Reference proteome</keyword>
<dbReference type="OrthoDB" id="7552093at2759"/>
<protein>
    <submittedName>
        <fullName evidence="2">Uncharacterized protein</fullName>
    </submittedName>
</protein>
<evidence type="ECO:0000313" key="2">
    <source>
        <dbReference type="EMBL" id="CAH1108556.1"/>
    </source>
</evidence>
<reference evidence="2" key="1">
    <citation type="submission" date="2022-01" db="EMBL/GenBank/DDBJ databases">
        <authorList>
            <person name="King R."/>
        </authorList>
    </citation>
    <scope>NUCLEOTIDE SEQUENCE</scope>
</reference>
<feature type="compositionally biased region" description="Basic and acidic residues" evidence="1">
    <location>
        <begin position="1"/>
        <end position="14"/>
    </location>
</feature>
<evidence type="ECO:0000313" key="3">
    <source>
        <dbReference type="Proteomes" id="UP001153636"/>
    </source>
</evidence>
<feature type="region of interest" description="Disordered" evidence="1">
    <location>
        <begin position="1"/>
        <end position="33"/>
    </location>
</feature>
<dbReference type="EMBL" id="OV651815">
    <property type="protein sequence ID" value="CAH1108556.1"/>
    <property type="molecule type" value="Genomic_DNA"/>
</dbReference>
<dbReference type="AlphaFoldDB" id="A0A9P0CUN8"/>
<dbReference type="Proteomes" id="UP001153636">
    <property type="component" value="Chromosome 3"/>
</dbReference>